<dbReference type="EMBL" id="MDYQ01000421">
    <property type="protein sequence ID" value="PRP75011.1"/>
    <property type="molecule type" value="Genomic_DNA"/>
</dbReference>
<comment type="caution">
    <text evidence="7">The sequence shown here is derived from an EMBL/GenBank/DDBJ whole genome shotgun (WGS) entry which is preliminary data.</text>
</comment>
<feature type="transmembrane region" description="Helical" evidence="5">
    <location>
        <begin position="31"/>
        <end position="51"/>
    </location>
</feature>
<dbReference type="GO" id="GO:0016020">
    <property type="term" value="C:membrane"/>
    <property type="evidence" value="ECO:0007669"/>
    <property type="project" value="UniProtKB-SubCell"/>
</dbReference>
<dbReference type="PROSITE" id="PS50850">
    <property type="entry name" value="MFS"/>
    <property type="match status" value="1"/>
</dbReference>
<evidence type="ECO:0000256" key="2">
    <source>
        <dbReference type="ARBA" id="ARBA00022692"/>
    </source>
</evidence>
<dbReference type="PANTHER" id="PTHR10924:SF6">
    <property type="entry name" value="SOLUTE CARRIER FAMILY 49 MEMBER A3"/>
    <property type="match status" value="1"/>
</dbReference>
<dbReference type="InterPro" id="IPR011701">
    <property type="entry name" value="MFS"/>
</dbReference>
<keyword evidence="4 5" id="KW-0472">Membrane</keyword>
<gene>
    <name evidence="7" type="ORF">PROFUN_07404</name>
</gene>
<evidence type="ECO:0000256" key="3">
    <source>
        <dbReference type="ARBA" id="ARBA00022989"/>
    </source>
</evidence>
<comment type="subcellular location">
    <subcellularLocation>
        <location evidence="1">Membrane</location>
        <topology evidence="1">Multi-pass membrane protein</topology>
    </subcellularLocation>
</comment>
<feature type="transmembrane region" description="Helical" evidence="5">
    <location>
        <begin position="280"/>
        <end position="301"/>
    </location>
</feature>
<feature type="transmembrane region" description="Helical" evidence="5">
    <location>
        <begin position="333"/>
        <end position="351"/>
    </location>
</feature>
<dbReference type="InParanoid" id="A0A2P6MTH9"/>
<feature type="transmembrane region" description="Helical" evidence="5">
    <location>
        <begin position="241"/>
        <end position="260"/>
    </location>
</feature>
<dbReference type="InterPro" id="IPR020846">
    <property type="entry name" value="MFS_dom"/>
</dbReference>
<dbReference type="Gene3D" id="1.20.1250.20">
    <property type="entry name" value="MFS general substrate transporter like domains"/>
    <property type="match status" value="2"/>
</dbReference>
<feature type="transmembrane region" description="Helical" evidence="5">
    <location>
        <begin position="401"/>
        <end position="421"/>
    </location>
</feature>
<feature type="transmembrane region" description="Helical" evidence="5">
    <location>
        <begin position="188"/>
        <end position="211"/>
    </location>
</feature>
<dbReference type="SUPFAM" id="SSF103473">
    <property type="entry name" value="MFS general substrate transporter"/>
    <property type="match status" value="1"/>
</dbReference>
<dbReference type="PANTHER" id="PTHR10924">
    <property type="entry name" value="MAJOR FACILITATOR SUPERFAMILY PROTEIN-RELATED"/>
    <property type="match status" value="1"/>
</dbReference>
<evidence type="ECO:0000256" key="4">
    <source>
        <dbReference type="ARBA" id="ARBA00023136"/>
    </source>
</evidence>
<feature type="transmembrane region" description="Helical" evidence="5">
    <location>
        <begin position="372"/>
        <end position="389"/>
    </location>
</feature>
<evidence type="ECO:0000256" key="1">
    <source>
        <dbReference type="ARBA" id="ARBA00004141"/>
    </source>
</evidence>
<dbReference type="InterPro" id="IPR049680">
    <property type="entry name" value="FLVCR1-2_SLC49-like"/>
</dbReference>
<feature type="transmembrane region" description="Helical" evidence="5">
    <location>
        <begin position="161"/>
        <end position="182"/>
    </location>
</feature>
<sequence length="446" mass="48577">MQKEEPQENPENAQVASDGFMPPTVVYKFRWLVLLGLFLLSFGNGITWITFSTISNITRDYYGVTLMWVNSLSLVFMITYIPLAFVGSWVLDRKGLEYGLFFGAGCTILGVWIRMASVGGTFAWALIGQIVCSIGQPFILSASPKLAANWFADEQRALATTIASVGNPLGVAIGFIIPTAVVSVPNDIPLLLLVEALIVTVCSYPTFILIWENPPTPASTSSSLEREESFSKSLKTIAKDVNMWILFIEFGFGLGAFNTLATLVNNLMEPYGYTNDQSSAVGACVVVLGLVGSGVAGVILDKTKRYKLVLLTCLALATGSMLLFTFMLKEDNMGMLIFTACILGFSTTPVIPVSFETSAEMTFPLGEATPTSFLLVSGQITGIGFVIWMQSLIDNGHIRQANLITVVCLAVSTLVTCFLRVKTKRLNYDQRTKLLNEAGENDSHDY</sequence>
<evidence type="ECO:0000259" key="6">
    <source>
        <dbReference type="PROSITE" id="PS50850"/>
    </source>
</evidence>
<feature type="transmembrane region" description="Helical" evidence="5">
    <location>
        <begin position="98"/>
        <end position="115"/>
    </location>
</feature>
<name>A0A2P6MTH9_9EUKA</name>
<feature type="transmembrane region" description="Helical" evidence="5">
    <location>
        <begin position="71"/>
        <end position="91"/>
    </location>
</feature>
<feature type="transmembrane region" description="Helical" evidence="5">
    <location>
        <begin position="121"/>
        <end position="140"/>
    </location>
</feature>
<dbReference type="Proteomes" id="UP000241769">
    <property type="component" value="Unassembled WGS sequence"/>
</dbReference>
<feature type="domain" description="Major facilitator superfamily (MFS) profile" evidence="6">
    <location>
        <begin position="29"/>
        <end position="424"/>
    </location>
</feature>
<dbReference type="GO" id="GO:0022857">
    <property type="term" value="F:transmembrane transporter activity"/>
    <property type="evidence" value="ECO:0007669"/>
    <property type="project" value="InterPro"/>
</dbReference>
<proteinExistence type="predicted"/>
<keyword evidence="8" id="KW-1185">Reference proteome</keyword>
<protein>
    <recommendedName>
        <fullName evidence="6">Major facilitator superfamily (MFS) profile domain-containing protein</fullName>
    </recommendedName>
</protein>
<evidence type="ECO:0000313" key="8">
    <source>
        <dbReference type="Proteomes" id="UP000241769"/>
    </source>
</evidence>
<reference evidence="7 8" key="1">
    <citation type="journal article" date="2018" name="Genome Biol. Evol.">
        <title>Multiple Roots of Fruiting Body Formation in Amoebozoa.</title>
        <authorList>
            <person name="Hillmann F."/>
            <person name="Forbes G."/>
            <person name="Novohradska S."/>
            <person name="Ferling I."/>
            <person name="Riege K."/>
            <person name="Groth M."/>
            <person name="Westermann M."/>
            <person name="Marz M."/>
            <person name="Spaller T."/>
            <person name="Winckler T."/>
            <person name="Schaap P."/>
            <person name="Glockner G."/>
        </authorList>
    </citation>
    <scope>NUCLEOTIDE SEQUENCE [LARGE SCALE GENOMIC DNA]</scope>
    <source>
        <strain evidence="7 8">Jena</strain>
    </source>
</reference>
<keyword evidence="2 5" id="KW-0812">Transmembrane</keyword>
<organism evidence="7 8">
    <name type="scientific">Planoprotostelium fungivorum</name>
    <dbReference type="NCBI Taxonomy" id="1890364"/>
    <lineage>
        <taxon>Eukaryota</taxon>
        <taxon>Amoebozoa</taxon>
        <taxon>Evosea</taxon>
        <taxon>Variosea</taxon>
        <taxon>Cavosteliida</taxon>
        <taxon>Cavosteliaceae</taxon>
        <taxon>Planoprotostelium</taxon>
    </lineage>
</organism>
<dbReference type="AlphaFoldDB" id="A0A2P6MTH9"/>
<accession>A0A2P6MTH9</accession>
<evidence type="ECO:0000313" key="7">
    <source>
        <dbReference type="EMBL" id="PRP75011.1"/>
    </source>
</evidence>
<evidence type="ECO:0000256" key="5">
    <source>
        <dbReference type="SAM" id="Phobius"/>
    </source>
</evidence>
<dbReference type="Pfam" id="PF07690">
    <property type="entry name" value="MFS_1"/>
    <property type="match status" value="1"/>
</dbReference>
<feature type="transmembrane region" description="Helical" evidence="5">
    <location>
        <begin position="308"/>
        <end position="327"/>
    </location>
</feature>
<keyword evidence="3 5" id="KW-1133">Transmembrane helix</keyword>
<dbReference type="InterPro" id="IPR036259">
    <property type="entry name" value="MFS_trans_sf"/>
</dbReference>
<dbReference type="OrthoDB" id="312103at2759"/>